<dbReference type="EMBL" id="FOXS01000010">
    <property type="protein sequence ID" value="SFQ82729.1"/>
    <property type="molecule type" value="Genomic_DNA"/>
</dbReference>
<dbReference type="PANTHER" id="PTHR12147">
    <property type="entry name" value="METALLOPEPTIDASE M28 FAMILY MEMBER"/>
    <property type="match status" value="1"/>
</dbReference>
<evidence type="ECO:0000256" key="1">
    <source>
        <dbReference type="SAM" id="Phobius"/>
    </source>
</evidence>
<organism evidence="3 4">
    <name type="scientific">Hymenobacter arizonensis</name>
    <name type="common">Siccationidurans arizonensis</name>
    <dbReference type="NCBI Taxonomy" id="1227077"/>
    <lineage>
        <taxon>Bacteria</taxon>
        <taxon>Pseudomonadati</taxon>
        <taxon>Bacteroidota</taxon>
        <taxon>Cytophagia</taxon>
        <taxon>Cytophagales</taxon>
        <taxon>Hymenobacteraceae</taxon>
        <taxon>Hymenobacter</taxon>
    </lineage>
</organism>
<keyword evidence="4" id="KW-1185">Reference proteome</keyword>
<gene>
    <name evidence="3" type="ORF">SAMN04515668_4873</name>
</gene>
<dbReference type="InterPro" id="IPR007484">
    <property type="entry name" value="Peptidase_M28"/>
</dbReference>
<feature type="transmembrane region" description="Helical" evidence="1">
    <location>
        <begin position="519"/>
        <end position="542"/>
    </location>
</feature>
<dbReference type="GO" id="GO:0008235">
    <property type="term" value="F:metalloexopeptidase activity"/>
    <property type="evidence" value="ECO:0007669"/>
    <property type="project" value="InterPro"/>
</dbReference>
<evidence type="ECO:0000313" key="3">
    <source>
        <dbReference type="EMBL" id="SFQ82729.1"/>
    </source>
</evidence>
<dbReference type="Proteomes" id="UP000199029">
    <property type="component" value="Unassembled WGS sequence"/>
</dbReference>
<dbReference type="SUPFAM" id="SSF53187">
    <property type="entry name" value="Zn-dependent exopeptidases"/>
    <property type="match status" value="1"/>
</dbReference>
<dbReference type="PANTHER" id="PTHR12147:SF26">
    <property type="entry name" value="PEPTIDASE M28 DOMAIN-CONTAINING PROTEIN"/>
    <property type="match status" value="1"/>
</dbReference>
<protein>
    <submittedName>
        <fullName evidence="3">Peptidase family M28</fullName>
    </submittedName>
</protein>
<keyword evidence="1" id="KW-0812">Transmembrane</keyword>
<accession>A0A1I6BP75</accession>
<feature type="transmembrane region" description="Helical" evidence="1">
    <location>
        <begin position="554"/>
        <end position="573"/>
    </location>
</feature>
<keyword evidence="1" id="KW-0472">Membrane</keyword>
<dbReference type="InterPro" id="IPR045175">
    <property type="entry name" value="M28_fam"/>
</dbReference>
<evidence type="ECO:0000313" key="4">
    <source>
        <dbReference type="Proteomes" id="UP000199029"/>
    </source>
</evidence>
<dbReference type="Pfam" id="PF04389">
    <property type="entry name" value="Peptidase_M28"/>
    <property type="match status" value="1"/>
</dbReference>
<evidence type="ECO:0000259" key="2">
    <source>
        <dbReference type="Pfam" id="PF04389"/>
    </source>
</evidence>
<dbReference type="Gene3D" id="3.40.630.10">
    <property type="entry name" value="Zn peptidases"/>
    <property type="match status" value="1"/>
</dbReference>
<feature type="domain" description="Peptidase M28" evidence="2">
    <location>
        <begin position="105"/>
        <end position="294"/>
    </location>
</feature>
<keyword evidence="1" id="KW-1133">Transmembrane helix</keyword>
<feature type="transmembrane region" description="Helical" evidence="1">
    <location>
        <begin position="329"/>
        <end position="346"/>
    </location>
</feature>
<sequence length="780" mass="83097">MTHFRVSRWLPLAGVLLFVALSLYVANPPRPVAATAPATAFSAERAMREVAVIARRPHSIGTPDHDRVRDYLVQRCRALGLRVTVQDTTVVSNDAGTVVGARVQNVVALLPGRTPGQPGVLVLSHYDSQPHTPGAGDDGAGVAAALETMRALRAGPPLAHDVRWVFTDGEEIGLMGARAYAADTARLRREVGVVLNFEGRGNEGPATLFEVSPGNGWVVGEFAKAVPGAFGSSLFYEVYRHLPNDTDFTAFRASGLPGLNFAFVGGYSYYHSPVDTPGRLHPGTVQQQGDYMLPAVRHFGNIPLVRTPAPDSTFFNPLGLWLVQYDARWDYLLTLGAGLLLAAAAVQARRQGRLRLRGWLGGALAWVGGLLLLVATAWGLTRLVAGAYPQYAVFYDHSFYNVRAYHLAFVALGTAVFAAYYAGLLRWLRPDSLAGGALLVLAALQVLVQVKAPTTGFLLGFPLLFGAAAWWWSLRGSPPAVERVGPSQRAWAWLWVLPAVALLAPGLSILLTTAGVGPLLLGAAFFLAVLLGLLLPVLLPALRRADASGPGGHWAVPGVSGLVAMGALVAAHARSTPTAEFPQQTHVLYILDADKRQAYWVSSTPHADAWTRQFFTAPTFRTMPTLFPGGLRPLLHQKAPSLTLTLTAPTVEVVADSALPTGRHLRLLVRSSRPDAVSLLLQWPRSARLVRVAGHVVPLPDAAKPPVPTGAYATLLYYAAGTAGVRLEIETIGPGAFELVAVDRSLGLPAVPGIQPLPATMIPAPGSGSFTTQVKKGVKL</sequence>
<feature type="transmembrane region" description="Helical" evidence="1">
    <location>
        <begin position="456"/>
        <end position="472"/>
    </location>
</feature>
<proteinExistence type="predicted"/>
<feature type="transmembrane region" description="Helical" evidence="1">
    <location>
        <begin position="400"/>
        <end position="421"/>
    </location>
</feature>
<feature type="transmembrane region" description="Helical" evidence="1">
    <location>
        <begin position="433"/>
        <end position="450"/>
    </location>
</feature>
<reference evidence="4" key="1">
    <citation type="submission" date="2016-10" db="EMBL/GenBank/DDBJ databases">
        <authorList>
            <person name="Varghese N."/>
            <person name="Submissions S."/>
        </authorList>
    </citation>
    <scope>NUCLEOTIDE SEQUENCE [LARGE SCALE GENOMIC DNA]</scope>
    <source>
        <strain evidence="4">OR362-8,ATCC BAA-1266,JCM 13504</strain>
    </source>
</reference>
<feature type="transmembrane region" description="Helical" evidence="1">
    <location>
        <begin position="492"/>
        <end position="513"/>
    </location>
</feature>
<feature type="transmembrane region" description="Helical" evidence="1">
    <location>
        <begin position="358"/>
        <end position="380"/>
    </location>
</feature>
<dbReference type="GO" id="GO:0006508">
    <property type="term" value="P:proteolysis"/>
    <property type="evidence" value="ECO:0007669"/>
    <property type="project" value="InterPro"/>
</dbReference>
<dbReference type="AlphaFoldDB" id="A0A1I6BP75"/>
<dbReference type="RefSeq" id="WP_092678901.1">
    <property type="nucleotide sequence ID" value="NZ_FOXS01000010.1"/>
</dbReference>
<name>A0A1I6BP75_HYMAR</name>
<dbReference type="OrthoDB" id="9778250at2"/>